<evidence type="ECO:0000256" key="1">
    <source>
        <dbReference type="SAM" id="MobiDB-lite"/>
    </source>
</evidence>
<accession>A0A091EC03</accession>
<feature type="non-terminal residue" evidence="2">
    <location>
        <position position="1"/>
    </location>
</feature>
<sequence>GLPGNQTPPHRHSALLAQVKREQSRCGETAREHPGPQVPEHQCEAVKRAASVLG</sequence>
<dbReference type="EMBL" id="KK717998">
    <property type="protein sequence ID" value="KFO53974.1"/>
    <property type="molecule type" value="Genomic_DNA"/>
</dbReference>
<evidence type="ECO:0000313" key="3">
    <source>
        <dbReference type="Proteomes" id="UP000052976"/>
    </source>
</evidence>
<dbReference type="Proteomes" id="UP000052976">
    <property type="component" value="Unassembled WGS sequence"/>
</dbReference>
<organism evidence="2 3">
    <name type="scientific">Corvus brachyrhynchos</name>
    <name type="common">American crow</name>
    <dbReference type="NCBI Taxonomy" id="85066"/>
    <lineage>
        <taxon>Eukaryota</taxon>
        <taxon>Metazoa</taxon>
        <taxon>Chordata</taxon>
        <taxon>Craniata</taxon>
        <taxon>Vertebrata</taxon>
        <taxon>Euteleostomi</taxon>
        <taxon>Archelosauria</taxon>
        <taxon>Archosauria</taxon>
        <taxon>Dinosauria</taxon>
        <taxon>Saurischia</taxon>
        <taxon>Theropoda</taxon>
        <taxon>Coelurosauria</taxon>
        <taxon>Aves</taxon>
        <taxon>Neognathae</taxon>
        <taxon>Neoaves</taxon>
        <taxon>Telluraves</taxon>
        <taxon>Australaves</taxon>
        <taxon>Passeriformes</taxon>
        <taxon>Corvoidea</taxon>
        <taxon>Corvidae</taxon>
        <taxon>Corvus</taxon>
    </lineage>
</organism>
<feature type="non-terminal residue" evidence="2">
    <location>
        <position position="54"/>
    </location>
</feature>
<gene>
    <name evidence="2" type="ORF">N302_14558</name>
</gene>
<evidence type="ECO:0000313" key="2">
    <source>
        <dbReference type="EMBL" id="KFO53974.1"/>
    </source>
</evidence>
<dbReference type="AlphaFoldDB" id="A0A091EC03"/>
<feature type="compositionally biased region" description="Basic and acidic residues" evidence="1">
    <location>
        <begin position="21"/>
        <end position="34"/>
    </location>
</feature>
<reference evidence="2 3" key="1">
    <citation type="submission" date="2014-04" db="EMBL/GenBank/DDBJ databases">
        <title>Genome evolution of avian class.</title>
        <authorList>
            <person name="Zhang G."/>
            <person name="Li C."/>
        </authorList>
    </citation>
    <scope>NUCLEOTIDE SEQUENCE [LARGE SCALE GENOMIC DNA]</scope>
    <source>
        <strain evidence="2">BGI_N302</strain>
    </source>
</reference>
<name>A0A091EC03_CORBR</name>
<protein>
    <submittedName>
        <fullName evidence="2">Uncharacterized protein</fullName>
    </submittedName>
</protein>
<feature type="region of interest" description="Disordered" evidence="1">
    <location>
        <begin position="21"/>
        <end position="40"/>
    </location>
</feature>
<proteinExistence type="predicted"/>
<keyword evidence="3" id="KW-1185">Reference proteome</keyword>